<evidence type="ECO:0000256" key="2">
    <source>
        <dbReference type="ARBA" id="ARBA00022801"/>
    </source>
</evidence>
<feature type="domain" description="Peptidase S8/S53" evidence="5">
    <location>
        <begin position="147"/>
        <end position="393"/>
    </location>
</feature>
<evidence type="ECO:0000313" key="6">
    <source>
        <dbReference type="EMBL" id="MCP1381542.1"/>
    </source>
</evidence>
<dbReference type="SUPFAM" id="SSF52743">
    <property type="entry name" value="Subtilisin-like"/>
    <property type="match status" value="1"/>
</dbReference>
<protein>
    <submittedName>
        <fullName evidence="6">S8 family serine peptidase</fullName>
    </submittedName>
</protein>
<evidence type="ECO:0000256" key="4">
    <source>
        <dbReference type="PROSITE-ProRule" id="PRU01240"/>
    </source>
</evidence>
<feature type="active site" description="Charge relay system" evidence="4">
    <location>
        <position position="356"/>
    </location>
</feature>
<dbReference type="PANTHER" id="PTHR42884:SF14">
    <property type="entry name" value="NEUROENDOCRINE CONVERTASE 1"/>
    <property type="match status" value="1"/>
</dbReference>
<dbReference type="PROSITE" id="PS51892">
    <property type="entry name" value="SUBTILASE"/>
    <property type="match status" value="1"/>
</dbReference>
<dbReference type="Proteomes" id="UP001204772">
    <property type="component" value="Unassembled WGS sequence"/>
</dbReference>
<evidence type="ECO:0000256" key="3">
    <source>
        <dbReference type="ARBA" id="ARBA00022825"/>
    </source>
</evidence>
<comment type="similarity">
    <text evidence="4">Belongs to the peptidase S8 family.</text>
</comment>
<dbReference type="Pfam" id="PF00082">
    <property type="entry name" value="Peptidase_S8"/>
    <property type="match status" value="1"/>
</dbReference>
<organism evidence="6 7">
    <name type="scientific">Runella salmonicolor</name>
    <dbReference type="NCBI Taxonomy" id="2950278"/>
    <lineage>
        <taxon>Bacteria</taxon>
        <taxon>Pseudomonadati</taxon>
        <taxon>Bacteroidota</taxon>
        <taxon>Cytophagia</taxon>
        <taxon>Cytophagales</taxon>
        <taxon>Spirosomataceae</taxon>
        <taxon>Runella</taxon>
    </lineage>
</organism>
<comment type="caution">
    <text evidence="6">The sequence shown here is derived from an EMBL/GenBank/DDBJ whole genome shotgun (WGS) entry which is preliminary data.</text>
</comment>
<evidence type="ECO:0000313" key="7">
    <source>
        <dbReference type="Proteomes" id="UP001204772"/>
    </source>
</evidence>
<evidence type="ECO:0000259" key="5">
    <source>
        <dbReference type="Pfam" id="PF00082"/>
    </source>
</evidence>
<dbReference type="InterPro" id="IPR000209">
    <property type="entry name" value="Peptidase_S8/S53_dom"/>
</dbReference>
<name>A0ABT1FLZ8_9BACT</name>
<feature type="active site" description="Charge relay system" evidence="4">
    <location>
        <position position="155"/>
    </location>
</feature>
<dbReference type="InterPro" id="IPR023827">
    <property type="entry name" value="Peptidase_S8_Asp-AS"/>
</dbReference>
<feature type="active site" description="Charge relay system" evidence="4">
    <location>
        <position position="192"/>
    </location>
</feature>
<dbReference type="PROSITE" id="PS00137">
    <property type="entry name" value="SUBTILASE_HIS"/>
    <property type="match status" value="1"/>
</dbReference>
<keyword evidence="2 4" id="KW-0378">Hydrolase</keyword>
<dbReference type="InterPro" id="IPR022398">
    <property type="entry name" value="Peptidase_S8_His-AS"/>
</dbReference>
<dbReference type="Gene3D" id="3.40.50.200">
    <property type="entry name" value="Peptidase S8/S53 domain"/>
    <property type="match status" value="1"/>
</dbReference>
<dbReference type="RefSeq" id="WP_253525196.1">
    <property type="nucleotide sequence ID" value="NZ_JAMZEL010000001.1"/>
</dbReference>
<dbReference type="InterPro" id="IPR036852">
    <property type="entry name" value="Peptidase_S8/S53_dom_sf"/>
</dbReference>
<dbReference type="PRINTS" id="PR00723">
    <property type="entry name" value="SUBTILISIN"/>
</dbReference>
<gene>
    <name evidence="6" type="ORF">NCI00_03865</name>
</gene>
<keyword evidence="7" id="KW-1185">Reference proteome</keyword>
<dbReference type="PANTHER" id="PTHR42884">
    <property type="entry name" value="PROPROTEIN CONVERTASE SUBTILISIN/KEXIN-RELATED"/>
    <property type="match status" value="1"/>
</dbReference>
<accession>A0ABT1FLZ8</accession>
<dbReference type="PROSITE" id="PS00136">
    <property type="entry name" value="SUBTILASE_ASP"/>
    <property type="match status" value="1"/>
</dbReference>
<dbReference type="InterPro" id="IPR015500">
    <property type="entry name" value="Peptidase_S8_subtilisin-rel"/>
</dbReference>
<dbReference type="EMBL" id="JAMZEL010000001">
    <property type="protein sequence ID" value="MCP1381542.1"/>
    <property type="molecule type" value="Genomic_DNA"/>
</dbReference>
<keyword evidence="1 4" id="KW-0645">Protease</keyword>
<proteinExistence type="inferred from homology"/>
<sequence length="413" mass="46030">MKTRRIIVKMREGHALSDLLSSDKITFKAEALGQFEGDENANSHLDPFSKKNDIPEKEHYNAPFYHKLGKMDKETYRTFKIDCANEEEFRKVMDSCENQKGKVELLYEDGLIYLHAPPPNDPEFIKTQRKIYDQLGVEECWDFVRGTSQIVGVIDTGVLTTHPDIAQNLWKRGTQVGYTYPNSQRMEDTAGHGTPVAGIIGGIGNNGIGIVGAAPEALVQMHKLFLRGTEEFMSQAQTAINTAKQDKIRIMNCSFGIESSFRNTDAEREFQRCINSLSDTILFVFSSGNGTDNDLNRIDISTTFLNELPNVLKVGALDGNNQKASYSNFGRDVVYAYGDIMSTNNTNSYAMFHHTSAAAPQVSGICALLMSAFPHVPVQKIRNAILMTANHENDRVNAIGALKLLQQQESIFV</sequence>
<reference evidence="6 7" key="1">
    <citation type="submission" date="2022-06" db="EMBL/GenBank/DDBJ databases">
        <title>Runella sp. S5 genome sequencing.</title>
        <authorList>
            <person name="Park S."/>
        </authorList>
    </citation>
    <scope>NUCLEOTIDE SEQUENCE [LARGE SCALE GENOMIC DNA]</scope>
    <source>
        <strain evidence="6 7">S5</strain>
    </source>
</reference>
<evidence type="ECO:0000256" key="1">
    <source>
        <dbReference type="ARBA" id="ARBA00022670"/>
    </source>
</evidence>
<keyword evidence="3 4" id="KW-0720">Serine protease</keyword>